<proteinExistence type="inferred from homology"/>
<feature type="chain" id="PRO_5024375279" description="peroxidase" evidence="17">
    <location>
        <begin position="30"/>
        <end position="275"/>
    </location>
</feature>
<comment type="cofactor">
    <cofactor evidence="14">
        <name>Ca(2+)</name>
        <dbReference type="ChEBI" id="CHEBI:29108"/>
    </cofactor>
    <text evidence="14">Binds 2 calcium ions per subunit.</text>
</comment>
<dbReference type="PANTHER" id="PTHR31388">
    <property type="entry name" value="PEROXIDASE 72-RELATED"/>
    <property type="match status" value="1"/>
</dbReference>
<dbReference type="AlphaFoldDB" id="A0A5N5NF88"/>
<sequence length="275" mass="29302">MMVDKALHVLVASLFFVIWFGGSLPNANAQLSPTFYDETCPNASAIIQGVLVQALQTDPRIGASLTRLHFHDCFVDAGGPSWKVPLGRRDSLIANRSGADSSIPAASESLDVLKSKFAAVGLDTSAHTFGRAKCSSFNLRLYNFSGSGNPDPTLNTAYLAALQQLCPQGGNGSVVANLDPTTSDTFDRNYFSNLQTNEGLLRSDQELFSTTGADTIDVVNNFSSNQTAFFESFAVSMIRMGNISPLTGTDGEIRLNCRKVNGISTGSNALLVSSI</sequence>
<feature type="signal peptide" evidence="17">
    <location>
        <begin position="1"/>
        <end position="29"/>
    </location>
</feature>
<evidence type="ECO:0000256" key="1">
    <source>
        <dbReference type="ARBA" id="ARBA00000189"/>
    </source>
</evidence>
<comment type="cofactor">
    <cofactor evidence="14">
        <name>heme b</name>
        <dbReference type="ChEBI" id="CHEBI:60344"/>
    </cofactor>
    <text evidence="14">Binds 1 heme b (iron(II)-protoporphyrin IX) group per subunit.</text>
</comment>
<gene>
    <name evidence="19" type="ORF">DKX38_005235</name>
</gene>
<evidence type="ECO:0000256" key="14">
    <source>
        <dbReference type="PIRSR" id="PIRSR600823-3"/>
    </source>
</evidence>
<dbReference type="GO" id="GO:0006979">
    <property type="term" value="P:response to oxidative stress"/>
    <property type="evidence" value="ECO:0007669"/>
    <property type="project" value="InterPro"/>
</dbReference>
<keyword evidence="8" id="KW-0560">Oxidoreductase</keyword>
<evidence type="ECO:0000256" key="5">
    <source>
        <dbReference type="ARBA" id="ARBA00022617"/>
    </source>
</evidence>
<dbReference type="SUPFAM" id="SSF48113">
    <property type="entry name" value="Heme-dependent peroxidases"/>
    <property type="match status" value="1"/>
</dbReference>
<name>A0A5N5NF88_9ROSI</name>
<comment type="similarity">
    <text evidence="16">Belongs to the peroxidase family.</text>
</comment>
<evidence type="ECO:0000256" key="2">
    <source>
        <dbReference type="ARBA" id="ARBA00002322"/>
    </source>
</evidence>
<keyword evidence="20" id="KW-1185">Reference proteome</keyword>
<evidence type="ECO:0000256" key="3">
    <source>
        <dbReference type="ARBA" id="ARBA00012313"/>
    </source>
</evidence>
<keyword evidence="6 14" id="KW-0479">Metal-binding</keyword>
<evidence type="ECO:0000256" key="16">
    <source>
        <dbReference type="RuleBase" id="RU004241"/>
    </source>
</evidence>
<evidence type="ECO:0000256" key="7">
    <source>
        <dbReference type="ARBA" id="ARBA00022837"/>
    </source>
</evidence>
<evidence type="ECO:0000256" key="6">
    <source>
        <dbReference type="ARBA" id="ARBA00022723"/>
    </source>
</evidence>
<reference evidence="20" key="1">
    <citation type="journal article" date="2019" name="Gigascience">
        <title>De novo genome assembly of the endangered Acer yangbiense, a plant species with extremely small populations endemic to Yunnan Province, China.</title>
        <authorList>
            <person name="Yang J."/>
            <person name="Wariss H.M."/>
            <person name="Tao L."/>
            <person name="Zhang R."/>
            <person name="Yun Q."/>
            <person name="Hollingsworth P."/>
            <person name="Dao Z."/>
            <person name="Luo G."/>
            <person name="Guo H."/>
            <person name="Ma Y."/>
            <person name="Sun W."/>
        </authorList>
    </citation>
    <scope>NUCLEOTIDE SEQUENCE [LARGE SCALE GENOMIC DNA]</scope>
    <source>
        <strain evidence="20">cv. br00</strain>
    </source>
</reference>
<keyword evidence="11" id="KW-0325">Glycoprotein</keyword>
<dbReference type="CDD" id="cd00693">
    <property type="entry name" value="secretory_peroxidase"/>
    <property type="match status" value="1"/>
</dbReference>
<dbReference type="PRINTS" id="PR00461">
    <property type="entry name" value="PLPEROXIDASE"/>
</dbReference>
<comment type="caution">
    <text evidence="19">The sequence shown here is derived from an EMBL/GenBank/DDBJ whole genome shotgun (WGS) entry which is preliminary data.</text>
</comment>
<keyword evidence="5" id="KW-0349">Heme</keyword>
<feature type="domain" description="Plant heme peroxidase family profile" evidence="18">
    <location>
        <begin position="63"/>
        <end position="261"/>
    </location>
</feature>
<evidence type="ECO:0000256" key="8">
    <source>
        <dbReference type="ARBA" id="ARBA00023002"/>
    </source>
</evidence>
<evidence type="ECO:0000313" key="20">
    <source>
        <dbReference type="Proteomes" id="UP000326939"/>
    </source>
</evidence>
<dbReference type="InterPro" id="IPR010255">
    <property type="entry name" value="Haem_peroxidase_sf"/>
</dbReference>
<dbReference type="Gene3D" id="1.10.520.10">
    <property type="match status" value="2"/>
</dbReference>
<dbReference type="InterPro" id="IPR033905">
    <property type="entry name" value="Secretory_peroxidase"/>
</dbReference>
<accession>A0A5N5NF88</accession>
<dbReference type="InterPro" id="IPR002016">
    <property type="entry name" value="Haem_peroxidase"/>
</dbReference>
<dbReference type="PROSITE" id="PS50873">
    <property type="entry name" value="PEROXIDASE_4"/>
    <property type="match status" value="1"/>
</dbReference>
<keyword evidence="9 14" id="KW-0408">Iron</keyword>
<dbReference type="GO" id="GO:0046872">
    <property type="term" value="F:metal ion binding"/>
    <property type="evidence" value="ECO:0007669"/>
    <property type="project" value="UniProtKB-KW"/>
</dbReference>
<dbReference type="GO" id="GO:0042744">
    <property type="term" value="P:hydrogen peroxide catabolic process"/>
    <property type="evidence" value="ECO:0007669"/>
    <property type="project" value="UniProtKB-KW"/>
</dbReference>
<keyword evidence="10 15" id="KW-1015">Disulfide bond</keyword>
<evidence type="ECO:0000256" key="13">
    <source>
        <dbReference type="PIRSR" id="PIRSR600823-2"/>
    </source>
</evidence>
<feature type="binding site" evidence="14">
    <location>
        <position position="187"/>
    </location>
    <ligand>
        <name>Ca(2+)</name>
        <dbReference type="ChEBI" id="CHEBI:29108"/>
        <label>2</label>
    </ligand>
</feature>
<evidence type="ECO:0000259" key="18">
    <source>
        <dbReference type="PROSITE" id="PS50873"/>
    </source>
</evidence>
<feature type="binding site" description="axial binding residue" evidence="14">
    <location>
        <position position="127"/>
    </location>
    <ligand>
        <name>heme b</name>
        <dbReference type="ChEBI" id="CHEBI:60344"/>
    </ligand>
    <ligandPart>
        <name>Fe</name>
        <dbReference type="ChEBI" id="CHEBI:18248"/>
    </ligandPart>
</feature>
<dbReference type="GO" id="GO:0140825">
    <property type="term" value="F:lactoperoxidase activity"/>
    <property type="evidence" value="ECO:0007669"/>
    <property type="project" value="UniProtKB-EC"/>
</dbReference>
<comment type="catalytic activity">
    <reaction evidence="1">
        <text>2 a phenolic donor + H2O2 = 2 a phenolic radical donor + 2 H2O</text>
        <dbReference type="Rhea" id="RHEA:56136"/>
        <dbReference type="ChEBI" id="CHEBI:15377"/>
        <dbReference type="ChEBI" id="CHEBI:16240"/>
        <dbReference type="ChEBI" id="CHEBI:139520"/>
        <dbReference type="ChEBI" id="CHEBI:139521"/>
        <dbReference type="EC" id="1.11.1.7"/>
    </reaction>
</comment>
<dbReference type="Pfam" id="PF00141">
    <property type="entry name" value="peroxidase"/>
    <property type="match status" value="1"/>
</dbReference>
<feature type="binding site" evidence="13">
    <location>
        <position position="104"/>
    </location>
    <ligand>
        <name>substrate</name>
    </ligand>
</feature>
<dbReference type="EC" id="1.11.1.7" evidence="3"/>
<dbReference type="PANTHER" id="PTHR31388:SF270">
    <property type="entry name" value="PEROXIDASE 22-RELATED"/>
    <property type="match status" value="1"/>
</dbReference>
<organism evidence="19 20">
    <name type="scientific">Salix brachista</name>
    <dbReference type="NCBI Taxonomy" id="2182728"/>
    <lineage>
        <taxon>Eukaryota</taxon>
        <taxon>Viridiplantae</taxon>
        <taxon>Streptophyta</taxon>
        <taxon>Embryophyta</taxon>
        <taxon>Tracheophyta</taxon>
        <taxon>Spermatophyta</taxon>
        <taxon>Magnoliopsida</taxon>
        <taxon>eudicotyledons</taxon>
        <taxon>Gunneridae</taxon>
        <taxon>Pentapetalae</taxon>
        <taxon>rosids</taxon>
        <taxon>fabids</taxon>
        <taxon>Malpighiales</taxon>
        <taxon>Salicaceae</taxon>
        <taxon>Saliceae</taxon>
        <taxon>Salix</taxon>
    </lineage>
</organism>
<dbReference type="InterPro" id="IPR000823">
    <property type="entry name" value="Peroxidase_pln"/>
</dbReference>
<protein>
    <recommendedName>
        <fullName evidence="3">peroxidase</fullName>
        <ecNumber evidence="3">1.11.1.7</ecNumber>
    </recommendedName>
</protein>
<dbReference type="GO" id="GO:0020037">
    <property type="term" value="F:heme binding"/>
    <property type="evidence" value="ECO:0007669"/>
    <property type="project" value="InterPro"/>
</dbReference>
<keyword evidence="4" id="KW-0575">Peroxidase</keyword>
<keyword evidence="7 14" id="KW-0106">Calcium</keyword>
<evidence type="ECO:0000256" key="17">
    <source>
        <dbReference type="SAM" id="SignalP"/>
    </source>
</evidence>
<dbReference type="Proteomes" id="UP000326939">
    <property type="component" value="Chromosome 3"/>
</dbReference>
<evidence type="ECO:0000256" key="9">
    <source>
        <dbReference type="ARBA" id="ARBA00023004"/>
    </source>
</evidence>
<comment type="function">
    <text evidence="2">Removal of H(2)O(2), oxidation of toxic reductants, biosynthesis and degradation of lignin, suberization, auxin catabolism, response to environmental stresses such as wounding, pathogen attack and oxidative stress. These functions might be dependent on each isozyme/isoform in each plant tissue.</text>
</comment>
<evidence type="ECO:0000256" key="4">
    <source>
        <dbReference type="ARBA" id="ARBA00022559"/>
    </source>
</evidence>
<evidence type="ECO:0000256" key="15">
    <source>
        <dbReference type="PIRSR" id="PIRSR600823-5"/>
    </source>
</evidence>
<feature type="binding site" evidence="14">
    <location>
        <position position="128"/>
    </location>
    <ligand>
        <name>Ca(2+)</name>
        <dbReference type="ChEBI" id="CHEBI:29108"/>
        <label>2</label>
    </ligand>
</feature>
<feature type="disulfide bond" evidence="15">
    <location>
        <begin position="134"/>
        <end position="166"/>
    </location>
</feature>
<feature type="binding site" evidence="14">
    <location>
        <position position="179"/>
    </location>
    <ligand>
        <name>Ca(2+)</name>
        <dbReference type="ChEBI" id="CHEBI:29108"/>
        <label>2</label>
    </ligand>
</feature>
<evidence type="ECO:0000313" key="19">
    <source>
        <dbReference type="EMBL" id="KAB5565181.1"/>
    </source>
</evidence>
<dbReference type="EMBL" id="VDCV01000003">
    <property type="protein sequence ID" value="KAB5565181.1"/>
    <property type="molecule type" value="Genomic_DNA"/>
</dbReference>
<evidence type="ECO:0000256" key="11">
    <source>
        <dbReference type="ARBA" id="ARBA00023180"/>
    </source>
</evidence>
<evidence type="ECO:0000256" key="10">
    <source>
        <dbReference type="ARBA" id="ARBA00023157"/>
    </source>
</evidence>
<keyword evidence="12" id="KW-0376">Hydrogen peroxide</keyword>
<feature type="binding site" evidence="14">
    <location>
        <position position="182"/>
    </location>
    <ligand>
        <name>Ca(2+)</name>
        <dbReference type="ChEBI" id="CHEBI:29108"/>
        <label>2</label>
    </ligand>
</feature>
<dbReference type="PRINTS" id="PR00458">
    <property type="entry name" value="PEROXIDASE"/>
</dbReference>
<dbReference type="FunFam" id="1.10.420.10:FF:000001">
    <property type="entry name" value="Peroxidase"/>
    <property type="match status" value="1"/>
</dbReference>
<evidence type="ECO:0000256" key="12">
    <source>
        <dbReference type="ARBA" id="ARBA00023324"/>
    </source>
</evidence>
<dbReference type="Gene3D" id="1.10.420.10">
    <property type="entry name" value="Peroxidase, domain 2"/>
    <property type="match status" value="1"/>
</dbReference>
<keyword evidence="17" id="KW-0732">Signal</keyword>